<feature type="compositionally biased region" description="Basic and acidic residues" evidence="1">
    <location>
        <begin position="559"/>
        <end position="585"/>
    </location>
</feature>
<keyword evidence="2" id="KW-1185">Reference proteome</keyword>
<sequence>MTINCLPSMKGPGKPTAACVPVSSLPQPGKSEARPLQTQLQFSRNVPALPGKLAVQFTNPCPIIIEKLKQPENRKDQGAGDALDFRNSVEFSVVSEEKLNLAVQLAKRDVKRRHLEEQVRQHLIKENKVAPVHPAEPGQARRKECESVAGPRASNLFQKDKHQLGNCSKLETTSSGAKVYLYTPNRIKSKAALSDSPPTHDPGPGPRKEEDKTALEVRRLQKELQNYIQKIEELAKKERSTGTLDPDEERRVHVWRQEHAARSARMLYVLQQQVKEIQEDLDKLSPQKIKHTKKSRAMARLAAAHRGAVRALQVFAAHFANQSEHHPTPAHYKELGNLIRQLSLCSARLEMDSSVPDVVIDLLLQIEDLESLLAKKESPRKGKKWPSASQAELPSGRDKVPRKEKKLESNKSSVARRLLPSNQEDGQDFTDDRQQTGEMRSPQKIREHSSTTAQENPPTPGQDGTFQARQQDLQRPRPVKMSSGFKGSPLKKRGVVFSAKHQGSCRPQRPKAEQPQAKHTRFQDTTIAFRLKETKPPVRESRIPWVPPNPTSPLASPQRRPDRSPQSRETILERERTGEGRRAMEKTAVSVHRADGSSPKNILDKMEREIRERLEPLLEKAQKVNLSLERNIRLKEPLLESQMPTQDVGKAAAEASVLSSLLEQSLKTEHESLPALGTPDLERMLQRMEEIESYQEGVRRRYNQIIYSDPEFWAQEERREKENAAREKSPGAPHPIQITKPEGHNQTQVDIVLERPLDANAVEEDTEPERLEPRNWTTQPSNWDVSQRKQPSTFLSVPKNMLQSICDYGARYEQHLKCMSHEEVGNFNPWQIAESLAGELMEEALADVAAEVQDLCEDYAEAVFTSEFLQAAE</sequence>
<organism evidence="2 3">
    <name type="scientific">Eublepharis macularius</name>
    <name type="common">Leopard gecko</name>
    <name type="synonym">Cyrtodactylus macularius</name>
    <dbReference type="NCBI Taxonomy" id="481883"/>
    <lineage>
        <taxon>Eukaryota</taxon>
        <taxon>Metazoa</taxon>
        <taxon>Chordata</taxon>
        <taxon>Craniata</taxon>
        <taxon>Vertebrata</taxon>
        <taxon>Euteleostomi</taxon>
        <taxon>Lepidosauria</taxon>
        <taxon>Squamata</taxon>
        <taxon>Bifurcata</taxon>
        <taxon>Gekkota</taxon>
        <taxon>Eublepharidae</taxon>
        <taxon>Eublepharinae</taxon>
        <taxon>Eublepharis</taxon>
    </lineage>
</organism>
<dbReference type="RefSeq" id="XP_054857547.1">
    <property type="nucleotide sequence ID" value="XM_055001572.1"/>
</dbReference>
<feature type="compositionally biased region" description="Polar residues" evidence="1">
    <location>
        <begin position="450"/>
        <end position="473"/>
    </location>
</feature>
<dbReference type="GO" id="GO:0007099">
    <property type="term" value="P:centriole replication"/>
    <property type="evidence" value="ECO:0007669"/>
    <property type="project" value="InterPro"/>
</dbReference>
<feature type="compositionally biased region" description="Polar residues" evidence="1">
    <location>
        <begin position="775"/>
        <end position="789"/>
    </location>
</feature>
<protein>
    <submittedName>
        <fullName evidence="3">Protein moonraker</fullName>
    </submittedName>
</protein>
<evidence type="ECO:0000313" key="2">
    <source>
        <dbReference type="Proteomes" id="UP001190640"/>
    </source>
</evidence>
<feature type="compositionally biased region" description="Basic and acidic residues" evidence="1">
    <location>
        <begin position="717"/>
        <end position="729"/>
    </location>
</feature>
<feature type="region of interest" description="Disordered" evidence="1">
    <location>
        <begin position="376"/>
        <end position="599"/>
    </location>
</feature>
<evidence type="ECO:0000256" key="1">
    <source>
        <dbReference type="SAM" id="MobiDB-lite"/>
    </source>
</evidence>
<dbReference type="GeneID" id="129344723"/>
<dbReference type="CTD" id="9851"/>
<dbReference type="InterPro" id="IPR031447">
    <property type="entry name" value="MNR"/>
</dbReference>
<feature type="region of interest" description="Disordered" evidence="1">
    <location>
        <begin position="717"/>
        <end position="741"/>
    </location>
</feature>
<dbReference type="Proteomes" id="UP001190640">
    <property type="component" value="Chromosome 17"/>
</dbReference>
<dbReference type="PANTHER" id="PTHR15732:SF4">
    <property type="entry name" value="PROTEIN MOONRAKER"/>
    <property type="match status" value="1"/>
</dbReference>
<dbReference type="GO" id="GO:0071539">
    <property type="term" value="P:protein localization to centrosome"/>
    <property type="evidence" value="ECO:0007669"/>
    <property type="project" value="TreeGrafter"/>
</dbReference>
<feature type="compositionally biased region" description="Basic and acidic residues" evidence="1">
    <location>
        <begin position="395"/>
        <end position="409"/>
    </location>
</feature>
<dbReference type="KEGG" id="emc:129344723"/>
<reference evidence="3" key="1">
    <citation type="submission" date="2025-08" db="UniProtKB">
        <authorList>
            <consortium name="RefSeq"/>
        </authorList>
    </citation>
    <scope>IDENTIFICATION</scope>
    <source>
        <tissue evidence="3">Blood</tissue>
    </source>
</reference>
<dbReference type="AlphaFoldDB" id="A0AA97KKB4"/>
<accession>A0AA97KKB4</accession>
<dbReference type="Pfam" id="PF15718">
    <property type="entry name" value="MNR"/>
    <property type="match status" value="2"/>
</dbReference>
<proteinExistence type="predicted"/>
<gene>
    <name evidence="3" type="primary">KIAA0753</name>
</gene>
<dbReference type="PANTHER" id="PTHR15732">
    <property type="entry name" value="PROTEIN MOONRAKER"/>
    <property type="match status" value="1"/>
</dbReference>
<feature type="compositionally biased region" description="Basic and acidic residues" evidence="1">
    <location>
        <begin position="530"/>
        <end position="542"/>
    </location>
</feature>
<name>A0AA97KKB4_EUBMA</name>
<feature type="region of interest" description="Disordered" evidence="1">
    <location>
        <begin position="189"/>
        <end position="211"/>
    </location>
</feature>
<evidence type="ECO:0000313" key="3">
    <source>
        <dbReference type="RefSeq" id="XP_054857547.1"/>
    </source>
</evidence>
<dbReference type="GO" id="GO:0034451">
    <property type="term" value="C:centriolar satellite"/>
    <property type="evidence" value="ECO:0007669"/>
    <property type="project" value="TreeGrafter"/>
</dbReference>
<feature type="region of interest" description="Disordered" evidence="1">
    <location>
        <begin position="763"/>
        <end position="789"/>
    </location>
</feature>